<evidence type="ECO:0000313" key="12">
    <source>
        <dbReference type="Proteomes" id="UP000297026"/>
    </source>
</evidence>
<evidence type="ECO:0000256" key="9">
    <source>
        <dbReference type="ARBA" id="ARBA00023224"/>
    </source>
</evidence>
<keyword evidence="5 10" id="KW-0552">Olfaction</keyword>
<sequence>MFAVSNTFLRKLGLNNIHAVFRGTQENKNGVIFPLTSAAAFLFLLGLINNLVYEWDRDMYRALETMPIILSAVLAWFGGVLLYTSSKKIKGLLRDTKVSWTKELAENVDDIIIDTAKRSIFFTIFYAVLIFAVAALYLIVPCVRMIKKLVTADGDTYFDLNVRFLPIRYPFSIDTMPTYIMCSIFEVTCAFYIATSYLTVDTLFLQFTTILSLLLQTAGKKFGQTTLDNNDGKFDGSLLKKLDHIGKQHIELLSYCRRIEEIFNPVIFLMMLFTSANLCVCVISLESALSALELVDAVTFLMHFAAVILQPFMYCNSAEDISQWTSNIATTIYTCQWPDQNKKFKNIVLLVIMRSQRNYEFGQYGLFKVNRHLLTQLVHTAGNFFMLLRKANT</sequence>
<evidence type="ECO:0000256" key="2">
    <source>
        <dbReference type="ARBA" id="ARBA00022475"/>
    </source>
</evidence>
<dbReference type="GO" id="GO:0004984">
    <property type="term" value="F:olfactory receptor activity"/>
    <property type="evidence" value="ECO:0007669"/>
    <property type="project" value="InterPro"/>
</dbReference>
<dbReference type="Proteomes" id="UP000297026">
    <property type="component" value="Unassembled WGS sequence"/>
</dbReference>
<feature type="transmembrane region" description="Helical" evidence="10">
    <location>
        <begin position="297"/>
        <end position="315"/>
    </location>
</feature>
<feature type="transmembrane region" description="Helical" evidence="10">
    <location>
        <begin position="31"/>
        <end position="53"/>
    </location>
</feature>
<gene>
    <name evidence="11" type="primary">Or186</name>
    <name evidence="11" type="ORF">DALL_DALL000335</name>
</gene>
<comment type="similarity">
    <text evidence="10">Belongs to the insect chemoreceptor superfamily. Heteromeric odorant receptor channel (TC 1.A.69) family.</text>
</comment>
<organism evidence="11 12">
    <name type="scientific">Diachasma alloeum</name>
    <dbReference type="NCBI Taxonomy" id="454923"/>
    <lineage>
        <taxon>Eukaryota</taxon>
        <taxon>Metazoa</taxon>
        <taxon>Ecdysozoa</taxon>
        <taxon>Arthropoda</taxon>
        <taxon>Hexapoda</taxon>
        <taxon>Insecta</taxon>
        <taxon>Pterygota</taxon>
        <taxon>Neoptera</taxon>
        <taxon>Endopterygota</taxon>
        <taxon>Hymenoptera</taxon>
        <taxon>Apocrita</taxon>
        <taxon>Ichneumonoidea</taxon>
        <taxon>Braconidae</taxon>
        <taxon>Opiinae</taxon>
        <taxon>Diachasma</taxon>
    </lineage>
</organism>
<evidence type="ECO:0000256" key="3">
    <source>
        <dbReference type="ARBA" id="ARBA00022606"/>
    </source>
</evidence>
<evidence type="ECO:0000256" key="6">
    <source>
        <dbReference type="ARBA" id="ARBA00022989"/>
    </source>
</evidence>
<evidence type="ECO:0000256" key="7">
    <source>
        <dbReference type="ARBA" id="ARBA00023136"/>
    </source>
</evidence>
<proteinExistence type="inferred from homology"/>
<dbReference type="OrthoDB" id="7663575at2759"/>
<name>A0A4E0RQQ9_9HYME</name>
<dbReference type="PANTHER" id="PTHR21137">
    <property type="entry name" value="ODORANT RECEPTOR"/>
    <property type="match status" value="1"/>
</dbReference>
<evidence type="ECO:0000256" key="8">
    <source>
        <dbReference type="ARBA" id="ARBA00023170"/>
    </source>
</evidence>
<dbReference type="GO" id="GO:0007165">
    <property type="term" value="P:signal transduction"/>
    <property type="evidence" value="ECO:0007669"/>
    <property type="project" value="UniProtKB-KW"/>
</dbReference>
<keyword evidence="7 10" id="KW-0472">Membrane</keyword>
<feature type="transmembrane region" description="Helical" evidence="10">
    <location>
        <begin position="262"/>
        <end position="285"/>
    </location>
</feature>
<protein>
    <recommendedName>
        <fullName evidence="10">Odorant receptor</fullName>
    </recommendedName>
</protein>
<feature type="transmembrane region" description="Helical" evidence="10">
    <location>
        <begin position="178"/>
        <end position="200"/>
    </location>
</feature>
<comment type="subcellular location">
    <subcellularLocation>
        <location evidence="1 10">Cell membrane</location>
        <topology evidence="1 10">Multi-pass membrane protein</topology>
    </subcellularLocation>
</comment>
<keyword evidence="2" id="KW-1003">Cell membrane</keyword>
<dbReference type="EMBL" id="ML158743">
    <property type="protein sequence ID" value="THK33144.1"/>
    <property type="molecule type" value="Genomic_DNA"/>
</dbReference>
<accession>A0A4E0RQQ9</accession>
<reference evidence="11" key="1">
    <citation type="submission" date="2019-02" db="EMBL/GenBank/DDBJ databases">
        <title>Genome of the parasitoid wasp Diachasma alloeum, an emerging model for ecological speciation and transitions to asexual reproduction.</title>
        <authorList>
            <person name="Robertson H.M."/>
            <person name="Walden K.K."/>
            <person name="Tvedte E.S."/>
            <person name="Hood G.R."/>
            <person name="Feder J.L."/>
            <person name="Forbes A.A."/>
            <person name="Logsdon J.M."/>
            <person name="Mcelroy K.E."/>
        </authorList>
    </citation>
    <scope>NUCLEOTIDE SEQUENCE [LARGE SCALE GENOMIC DNA]</scope>
    <source>
        <strain evidence="11">Michigan</strain>
    </source>
</reference>
<keyword evidence="3 10" id="KW-0716">Sensory transduction</keyword>
<feature type="transmembrane region" description="Helical" evidence="10">
    <location>
        <begin position="120"/>
        <end position="140"/>
    </location>
</feature>
<dbReference type="InterPro" id="IPR004117">
    <property type="entry name" value="7tm6_olfct_rcpt"/>
</dbReference>
<dbReference type="AlphaFoldDB" id="A0A4E0RQQ9"/>
<dbReference type="Pfam" id="PF02949">
    <property type="entry name" value="7tm_6"/>
    <property type="match status" value="1"/>
</dbReference>
<evidence type="ECO:0000313" key="11">
    <source>
        <dbReference type="EMBL" id="THK33144.1"/>
    </source>
</evidence>
<dbReference type="GO" id="GO:0005886">
    <property type="term" value="C:plasma membrane"/>
    <property type="evidence" value="ECO:0007669"/>
    <property type="project" value="UniProtKB-SubCell"/>
</dbReference>
<keyword evidence="12" id="KW-1185">Reference proteome</keyword>
<keyword evidence="8 10" id="KW-0675">Receptor</keyword>
<dbReference type="PANTHER" id="PTHR21137:SF35">
    <property type="entry name" value="ODORANT RECEPTOR 19A-RELATED"/>
    <property type="match status" value="1"/>
</dbReference>
<keyword evidence="4 10" id="KW-0812">Transmembrane</keyword>
<keyword evidence="9 10" id="KW-0807">Transducer</keyword>
<comment type="caution">
    <text evidence="10">Lacks conserved residue(s) required for the propagation of feature annotation.</text>
</comment>
<feature type="transmembrane region" description="Helical" evidence="10">
    <location>
        <begin position="65"/>
        <end position="84"/>
    </location>
</feature>
<dbReference type="GO" id="GO:0005549">
    <property type="term" value="F:odorant binding"/>
    <property type="evidence" value="ECO:0007669"/>
    <property type="project" value="InterPro"/>
</dbReference>
<evidence type="ECO:0000256" key="10">
    <source>
        <dbReference type="RuleBase" id="RU351113"/>
    </source>
</evidence>
<evidence type="ECO:0000256" key="5">
    <source>
        <dbReference type="ARBA" id="ARBA00022725"/>
    </source>
</evidence>
<evidence type="ECO:0000256" key="1">
    <source>
        <dbReference type="ARBA" id="ARBA00004651"/>
    </source>
</evidence>
<evidence type="ECO:0000256" key="4">
    <source>
        <dbReference type="ARBA" id="ARBA00022692"/>
    </source>
</evidence>
<keyword evidence="6 10" id="KW-1133">Transmembrane helix</keyword>